<dbReference type="GO" id="GO:0005840">
    <property type="term" value="C:ribosome"/>
    <property type="evidence" value="ECO:0007669"/>
    <property type="project" value="UniProtKB-KW"/>
</dbReference>
<evidence type="ECO:0000256" key="4">
    <source>
        <dbReference type="ARBA" id="ARBA00023015"/>
    </source>
</evidence>
<evidence type="ECO:0000256" key="1">
    <source>
        <dbReference type="ARBA" id="ARBA00004173"/>
    </source>
</evidence>
<keyword evidence="7" id="KW-0687">Ribonucleoprotein</keyword>
<accession>A0AA39WWI3</accession>
<comment type="similarity">
    <text evidence="2">Belongs to the mitochondrion-specific ribosomal protein mL67 family.</text>
</comment>
<dbReference type="InterPro" id="IPR024629">
    <property type="entry name" value="Ribosomal_mL67"/>
</dbReference>
<dbReference type="GO" id="GO:0000150">
    <property type="term" value="F:DNA strand exchange activity"/>
    <property type="evidence" value="ECO:0007669"/>
    <property type="project" value="InterPro"/>
</dbReference>
<evidence type="ECO:0000256" key="5">
    <source>
        <dbReference type="ARBA" id="ARBA00023128"/>
    </source>
</evidence>
<evidence type="ECO:0000256" key="8">
    <source>
        <dbReference type="ARBA" id="ARBA00035185"/>
    </source>
</evidence>
<comment type="subcellular location">
    <subcellularLocation>
        <location evidence="1">Mitochondrion</location>
    </subcellularLocation>
</comment>
<organism evidence="9 10">
    <name type="scientific">Immersiella caudata</name>
    <dbReference type="NCBI Taxonomy" id="314043"/>
    <lineage>
        <taxon>Eukaryota</taxon>
        <taxon>Fungi</taxon>
        <taxon>Dikarya</taxon>
        <taxon>Ascomycota</taxon>
        <taxon>Pezizomycotina</taxon>
        <taxon>Sordariomycetes</taxon>
        <taxon>Sordariomycetidae</taxon>
        <taxon>Sordariales</taxon>
        <taxon>Lasiosphaeriaceae</taxon>
        <taxon>Immersiella</taxon>
    </lineage>
</organism>
<sequence>MNSLHAMPARRLAFGVSRLSIRHAQIYHSQTRLATTAASPATAVKAKTEEVAVKPEEKEKTRAERWAEEGRVHFHTPYHGEKIWIHNHTYDGHILYSFTRTIDVNKAYRQMPYTGKKNVPAKLRKDYWQPMAVIDFGPGLGEVGRSVYQKLREFKKRHELEWGRDDPEEEYRLLHMSKHERGKALNDQRPNAVADVAAVLSGVGKGSKMWKADWEDLMDKKVRLEDRRKLKVPIGIAELAEADKTTSKNRKRMERLGVAVQGGAGKKFVDWQTLTGLDVRVNGSKQVPHQPNSWERYKHEKMLKKIANAKAKGSEVDVEVVEIKEEPKTLFDTVADETTTYDLEEFKKLHGATIYWAKPEDIRYAANWTDNVEHVIGLPHMTKADSARYWKGRQEPRPELPASPVAA</sequence>
<dbReference type="AlphaFoldDB" id="A0AA39WWI3"/>
<dbReference type="Proteomes" id="UP001175000">
    <property type="component" value="Unassembled WGS sequence"/>
</dbReference>
<dbReference type="GO" id="GO:0003697">
    <property type="term" value="F:single-stranded DNA binding"/>
    <property type="evidence" value="ECO:0007669"/>
    <property type="project" value="InterPro"/>
</dbReference>
<proteinExistence type="inferred from homology"/>
<evidence type="ECO:0000313" key="9">
    <source>
        <dbReference type="EMBL" id="KAK0622876.1"/>
    </source>
</evidence>
<dbReference type="GO" id="GO:0005739">
    <property type="term" value="C:mitochondrion"/>
    <property type="evidence" value="ECO:0007669"/>
    <property type="project" value="UniProtKB-SubCell"/>
</dbReference>
<dbReference type="GO" id="GO:0003735">
    <property type="term" value="F:structural constituent of ribosome"/>
    <property type="evidence" value="ECO:0007669"/>
    <property type="project" value="TreeGrafter"/>
</dbReference>
<reference evidence="9" key="1">
    <citation type="submission" date="2023-06" db="EMBL/GenBank/DDBJ databases">
        <title>Genome-scale phylogeny and comparative genomics of the fungal order Sordariales.</title>
        <authorList>
            <consortium name="Lawrence Berkeley National Laboratory"/>
            <person name="Hensen N."/>
            <person name="Bonometti L."/>
            <person name="Westerberg I."/>
            <person name="Brannstrom I.O."/>
            <person name="Guillou S."/>
            <person name="Cros-Aarteil S."/>
            <person name="Calhoun S."/>
            <person name="Haridas S."/>
            <person name="Kuo A."/>
            <person name="Mondo S."/>
            <person name="Pangilinan J."/>
            <person name="Riley R."/>
            <person name="Labutti K."/>
            <person name="Andreopoulos B."/>
            <person name="Lipzen A."/>
            <person name="Chen C."/>
            <person name="Yanf M."/>
            <person name="Daum C."/>
            <person name="Ng V."/>
            <person name="Clum A."/>
            <person name="Steindorff A."/>
            <person name="Ohm R."/>
            <person name="Martin F."/>
            <person name="Silar P."/>
            <person name="Natvig D."/>
            <person name="Lalanne C."/>
            <person name="Gautier V."/>
            <person name="Ament-Velasquez S.L."/>
            <person name="Kruys A."/>
            <person name="Hutchinson M.I."/>
            <person name="Powell A.J."/>
            <person name="Barry K."/>
            <person name="Miller A.N."/>
            <person name="Grigoriev I.V."/>
            <person name="Debuchy R."/>
            <person name="Gladieux P."/>
            <person name="Thoren M.H."/>
            <person name="Johannesson H."/>
        </authorList>
    </citation>
    <scope>NUCLEOTIDE SEQUENCE</scope>
    <source>
        <strain evidence="9">CBS 606.72</strain>
    </source>
</reference>
<dbReference type="PANTHER" id="PTHR28184:SF1">
    <property type="entry name" value="LARGE RIBOSOMAL SUBUNIT PROTEIN ML67"/>
    <property type="match status" value="1"/>
</dbReference>
<evidence type="ECO:0000256" key="2">
    <source>
        <dbReference type="ARBA" id="ARBA00010741"/>
    </source>
</evidence>
<name>A0AA39WWI3_9PEZI</name>
<evidence type="ECO:0000313" key="10">
    <source>
        <dbReference type="Proteomes" id="UP001175000"/>
    </source>
</evidence>
<dbReference type="PANTHER" id="PTHR28184">
    <property type="entry name" value="MITOCHONDRIAL HOMOLOGOUS RECOMBINATION PROTEIN 1"/>
    <property type="match status" value="1"/>
</dbReference>
<evidence type="ECO:0000256" key="7">
    <source>
        <dbReference type="ARBA" id="ARBA00023274"/>
    </source>
</evidence>
<dbReference type="EMBL" id="JAULSU010000003">
    <property type="protein sequence ID" value="KAK0622876.1"/>
    <property type="molecule type" value="Genomic_DNA"/>
</dbReference>
<comment type="caution">
    <text evidence="9">The sequence shown here is derived from an EMBL/GenBank/DDBJ whole genome shotgun (WGS) entry which is preliminary data.</text>
</comment>
<keyword evidence="4" id="KW-0805">Transcription regulation</keyword>
<keyword evidence="10" id="KW-1185">Reference proteome</keyword>
<keyword evidence="5" id="KW-0496">Mitochondrion</keyword>
<evidence type="ECO:0000256" key="3">
    <source>
        <dbReference type="ARBA" id="ARBA00022980"/>
    </source>
</evidence>
<gene>
    <name evidence="9" type="ORF">B0T14DRAFT_155320</name>
</gene>
<keyword evidence="3" id="KW-0689">Ribosomal protein</keyword>
<keyword evidence="6" id="KW-0804">Transcription</keyword>
<dbReference type="GO" id="GO:1990904">
    <property type="term" value="C:ribonucleoprotein complex"/>
    <property type="evidence" value="ECO:0007669"/>
    <property type="project" value="UniProtKB-KW"/>
</dbReference>
<dbReference type="Pfam" id="PF12829">
    <property type="entry name" value="Mhr1"/>
    <property type="match status" value="1"/>
</dbReference>
<protein>
    <recommendedName>
        <fullName evidence="8">Large ribosomal subunit protein mL67</fullName>
    </recommendedName>
</protein>
<evidence type="ECO:0000256" key="6">
    <source>
        <dbReference type="ARBA" id="ARBA00023163"/>
    </source>
</evidence>